<dbReference type="Proteomes" id="UP000887579">
    <property type="component" value="Unplaced"/>
</dbReference>
<protein>
    <submittedName>
        <fullName evidence="2">Uncharacterized protein</fullName>
    </submittedName>
</protein>
<reference evidence="2" key="1">
    <citation type="submission" date="2022-11" db="UniProtKB">
        <authorList>
            <consortium name="WormBaseParasite"/>
        </authorList>
    </citation>
    <scope>IDENTIFICATION</scope>
</reference>
<evidence type="ECO:0000313" key="1">
    <source>
        <dbReference type="Proteomes" id="UP000887579"/>
    </source>
</evidence>
<sequence length="205" mass="23629">MISDEALETIRTYFRPFHDGKSFLLQYYPLQDQYHSLHGDQVIMAKINGAFSELKRTGEYKKISDIAFKDAMQEKEEESHAPIRCVDKPVIQMNDLERPEGHKNDLKPVAEEDKKLLCKKAINENDYVEEKILCEQLRCPPCDPNVRICSEFECGKTKAKEEDKLSAPPMDTVEKMVSEAKKFENVDKEKSERGPDYPPPARSSE</sequence>
<dbReference type="WBParaSite" id="ES5_v2.g13165.t1">
    <property type="protein sequence ID" value="ES5_v2.g13165.t1"/>
    <property type="gene ID" value="ES5_v2.g13165"/>
</dbReference>
<proteinExistence type="predicted"/>
<organism evidence="1 2">
    <name type="scientific">Panagrolaimus sp. ES5</name>
    <dbReference type="NCBI Taxonomy" id="591445"/>
    <lineage>
        <taxon>Eukaryota</taxon>
        <taxon>Metazoa</taxon>
        <taxon>Ecdysozoa</taxon>
        <taxon>Nematoda</taxon>
        <taxon>Chromadorea</taxon>
        <taxon>Rhabditida</taxon>
        <taxon>Tylenchina</taxon>
        <taxon>Panagrolaimomorpha</taxon>
        <taxon>Panagrolaimoidea</taxon>
        <taxon>Panagrolaimidae</taxon>
        <taxon>Panagrolaimus</taxon>
    </lineage>
</organism>
<evidence type="ECO:0000313" key="2">
    <source>
        <dbReference type="WBParaSite" id="ES5_v2.g13165.t1"/>
    </source>
</evidence>
<name>A0AC34F8T9_9BILA</name>
<accession>A0AC34F8T9</accession>